<dbReference type="FunFam" id="3.30.730.10:FF:000001">
    <property type="entry name" value="Ethylene-responsive transcription factor 2"/>
    <property type="match status" value="1"/>
</dbReference>
<comment type="similarity">
    <text evidence="6">Belongs to the AP2/ERF transcription factor family. ERF subfamily.</text>
</comment>
<evidence type="ECO:0000259" key="9">
    <source>
        <dbReference type="PROSITE" id="PS51032"/>
    </source>
</evidence>
<dbReference type="GO" id="GO:0009873">
    <property type="term" value="P:ethylene-activated signaling pathway"/>
    <property type="evidence" value="ECO:0007669"/>
    <property type="project" value="InterPro"/>
</dbReference>
<dbReference type="Proteomes" id="UP001141552">
    <property type="component" value="Unassembled WGS sequence"/>
</dbReference>
<feature type="region of interest" description="Disordered" evidence="8">
    <location>
        <begin position="192"/>
        <end position="211"/>
    </location>
</feature>
<organism evidence="10 11">
    <name type="scientific">Turnera subulata</name>
    <dbReference type="NCBI Taxonomy" id="218843"/>
    <lineage>
        <taxon>Eukaryota</taxon>
        <taxon>Viridiplantae</taxon>
        <taxon>Streptophyta</taxon>
        <taxon>Embryophyta</taxon>
        <taxon>Tracheophyta</taxon>
        <taxon>Spermatophyta</taxon>
        <taxon>Magnoliopsida</taxon>
        <taxon>eudicotyledons</taxon>
        <taxon>Gunneridae</taxon>
        <taxon>Pentapetalae</taxon>
        <taxon>rosids</taxon>
        <taxon>fabids</taxon>
        <taxon>Malpighiales</taxon>
        <taxon>Passifloraceae</taxon>
        <taxon>Turnera</taxon>
    </lineage>
</organism>
<name>A0A9Q0GHV7_9ROSI</name>
<dbReference type="InterPro" id="IPR044808">
    <property type="entry name" value="ERF_plant"/>
</dbReference>
<dbReference type="AlphaFoldDB" id="A0A9Q0GHV7"/>
<dbReference type="PRINTS" id="PR00367">
    <property type="entry name" value="ETHRSPELEMNT"/>
</dbReference>
<keyword evidence="2" id="KW-0805">Transcription regulation</keyword>
<dbReference type="InterPro" id="IPR001471">
    <property type="entry name" value="AP2/ERF_dom"/>
</dbReference>
<evidence type="ECO:0000256" key="5">
    <source>
        <dbReference type="ARBA" id="ARBA00023242"/>
    </source>
</evidence>
<dbReference type="GO" id="GO:0005634">
    <property type="term" value="C:nucleus"/>
    <property type="evidence" value="ECO:0007669"/>
    <property type="project" value="UniProtKB-SubCell"/>
</dbReference>
<comment type="caution">
    <text evidence="10">The sequence shown here is derived from an EMBL/GenBank/DDBJ whole genome shotgun (WGS) entry which is preliminary data.</text>
</comment>
<reference evidence="10" key="1">
    <citation type="submission" date="2022-02" db="EMBL/GenBank/DDBJ databases">
        <authorList>
            <person name="Henning P.M."/>
            <person name="McCubbin A.G."/>
            <person name="Shore J.S."/>
        </authorList>
    </citation>
    <scope>NUCLEOTIDE SEQUENCE</scope>
    <source>
        <strain evidence="10">F60SS</strain>
        <tissue evidence="10">Leaves</tissue>
    </source>
</reference>
<proteinExistence type="inferred from homology"/>
<evidence type="ECO:0000256" key="2">
    <source>
        <dbReference type="ARBA" id="ARBA00023015"/>
    </source>
</evidence>
<evidence type="ECO:0000256" key="1">
    <source>
        <dbReference type="ARBA" id="ARBA00004123"/>
    </source>
</evidence>
<keyword evidence="11" id="KW-1185">Reference proteome</keyword>
<feature type="compositionally biased region" description="Basic residues" evidence="8">
    <location>
        <begin position="70"/>
        <end position="79"/>
    </location>
</feature>
<keyword evidence="7" id="KW-0175">Coiled coil</keyword>
<feature type="region of interest" description="Disordered" evidence="8">
    <location>
        <begin position="134"/>
        <end position="158"/>
    </location>
</feature>
<dbReference type="InterPro" id="IPR036955">
    <property type="entry name" value="AP2/ERF_dom_sf"/>
</dbReference>
<dbReference type="PANTHER" id="PTHR31190">
    <property type="entry name" value="DNA-BINDING DOMAIN"/>
    <property type="match status" value="1"/>
</dbReference>
<comment type="subcellular location">
    <subcellularLocation>
        <location evidence="1">Nucleus</location>
    </subcellularLocation>
</comment>
<feature type="coiled-coil region" evidence="7">
    <location>
        <begin position="237"/>
        <end position="264"/>
    </location>
</feature>
<dbReference type="CDD" id="cd00018">
    <property type="entry name" value="AP2"/>
    <property type="match status" value="1"/>
</dbReference>
<keyword evidence="4" id="KW-0804">Transcription</keyword>
<dbReference type="OrthoDB" id="1930411at2759"/>
<feature type="domain" description="AP2/ERF" evidence="9">
    <location>
        <begin position="79"/>
        <end position="136"/>
    </location>
</feature>
<dbReference type="Gene3D" id="3.30.730.10">
    <property type="entry name" value="AP2/ERF domain"/>
    <property type="match status" value="1"/>
</dbReference>
<dbReference type="SMART" id="SM00380">
    <property type="entry name" value="AP2"/>
    <property type="match status" value="1"/>
</dbReference>
<evidence type="ECO:0000256" key="8">
    <source>
        <dbReference type="SAM" id="MobiDB-lite"/>
    </source>
</evidence>
<dbReference type="Pfam" id="PF00847">
    <property type="entry name" value="AP2"/>
    <property type="match status" value="1"/>
</dbReference>
<protein>
    <recommendedName>
        <fullName evidence="9">AP2/ERF domain-containing protein</fullName>
    </recommendedName>
</protein>
<reference evidence="10" key="2">
    <citation type="journal article" date="2023" name="Plants (Basel)">
        <title>Annotation of the Turnera subulata (Passifloraceae) Draft Genome Reveals the S-Locus Evolved after the Divergence of Turneroideae from Passifloroideae in a Stepwise Manner.</title>
        <authorList>
            <person name="Henning P.M."/>
            <person name="Roalson E.H."/>
            <person name="Mir W."/>
            <person name="McCubbin A.G."/>
            <person name="Shore J.S."/>
        </authorList>
    </citation>
    <scope>NUCLEOTIDE SEQUENCE</scope>
    <source>
        <strain evidence="10">F60SS</strain>
    </source>
</reference>
<evidence type="ECO:0000256" key="7">
    <source>
        <dbReference type="SAM" id="Coils"/>
    </source>
</evidence>
<dbReference type="InterPro" id="IPR016177">
    <property type="entry name" value="DNA-bd_dom_sf"/>
</dbReference>
<evidence type="ECO:0000256" key="3">
    <source>
        <dbReference type="ARBA" id="ARBA00023125"/>
    </source>
</evidence>
<dbReference type="SUPFAM" id="SSF54171">
    <property type="entry name" value="DNA-binding domain"/>
    <property type="match status" value="1"/>
</dbReference>
<evidence type="ECO:0000313" key="11">
    <source>
        <dbReference type="Proteomes" id="UP001141552"/>
    </source>
</evidence>
<evidence type="ECO:0000256" key="6">
    <source>
        <dbReference type="ARBA" id="ARBA00024343"/>
    </source>
</evidence>
<sequence>MCGGAIIADFIPRNRRVNASDLWPNSTFSKLSPFESHPGQLTHPDSFTLKRPRIQPTPSGGVQSPEKVKSGNKRQRKNLYRGIRQRPWGKWAAEIRDPRKGVRVWLGTFNTAEEAARAYDREARKIRGKKAKVNFPNEDDTTTTTTTPAAAYRNPSPPPLNLYHPPASNFNYDLNQTGPYGYNGFEAEPVVVGSGEEDSGSGTSTEELEGYGKVNNNGGCCYVEERVVKEEEGKGKAMKVDLGAEEEENEVKKLSEELMAYENYMKFYQIPYLDGQSMAPNVSNNNAAVQESVVGDLWNFDDDNNGGDATPPINSVIRGL</sequence>
<dbReference type="GO" id="GO:0003677">
    <property type="term" value="F:DNA binding"/>
    <property type="evidence" value="ECO:0007669"/>
    <property type="project" value="UniProtKB-KW"/>
</dbReference>
<evidence type="ECO:0000256" key="4">
    <source>
        <dbReference type="ARBA" id="ARBA00023163"/>
    </source>
</evidence>
<dbReference type="PROSITE" id="PS51032">
    <property type="entry name" value="AP2_ERF"/>
    <property type="match status" value="1"/>
</dbReference>
<keyword evidence="3" id="KW-0238">DNA-binding</keyword>
<evidence type="ECO:0000313" key="10">
    <source>
        <dbReference type="EMBL" id="KAJ4849112.1"/>
    </source>
</evidence>
<gene>
    <name evidence="10" type="ORF">Tsubulata_027770</name>
</gene>
<dbReference type="EMBL" id="JAKUCV010000697">
    <property type="protein sequence ID" value="KAJ4849112.1"/>
    <property type="molecule type" value="Genomic_DNA"/>
</dbReference>
<dbReference type="PANTHER" id="PTHR31190:SF363">
    <property type="entry name" value="AP2_ERF DOMAIN-CONTAINING PROTEIN"/>
    <property type="match status" value="1"/>
</dbReference>
<accession>A0A9Q0GHV7</accession>
<dbReference type="GO" id="GO:0003700">
    <property type="term" value="F:DNA-binding transcription factor activity"/>
    <property type="evidence" value="ECO:0007669"/>
    <property type="project" value="InterPro"/>
</dbReference>
<feature type="region of interest" description="Disordered" evidence="8">
    <location>
        <begin position="33"/>
        <end position="81"/>
    </location>
</feature>
<keyword evidence="5" id="KW-0539">Nucleus</keyword>